<dbReference type="OrthoDB" id="2678913at2759"/>
<dbReference type="InterPro" id="IPR010998">
    <property type="entry name" value="Integrase_recombinase_N"/>
</dbReference>
<reference evidence="3 4" key="1">
    <citation type="journal article" date="2020" name="ISME J.">
        <title>Uncovering the hidden diversity of litter-decomposition mechanisms in mushroom-forming fungi.</title>
        <authorList>
            <person name="Floudas D."/>
            <person name="Bentzer J."/>
            <person name="Ahren D."/>
            <person name="Johansson T."/>
            <person name="Persson P."/>
            <person name="Tunlid A."/>
        </authorList>
    </citation>
    <scope>NUCLEOTIDE SEQUENCE [LARGE SCALE GENOMIC DNA]</scope>
    <source>
        <strain evidence="3 4">CBS 175.51</strain>
    </source>
</reference>
<evidence type="ECO:0000256" key="2">
    <source>
        <dbReference type="ARBA" id="ARBA00023172"/>
    </source>
</evidence>
<dbReference type="SUPFAM" id="SSF47823">
    <property type="entry name" value="lambda integrase-like, N-terminal domain"/>
    <property type="match status" value="1"/>
</dbReference>
<evidence type="ECO:0000313" key="4">
    <source>
        <dbReference type="Proteomes" id="UP000541558"/>
    </source>
</evidence>
<organism evidence="3 4">
    <name type="scientific">Ephemerocybe angulata</name>
    <dbReference type="NCBI Taxonomy" id="980116"/>
    <lineage>
        <taxon>Eukaryota</taxon>
        <taxon>Fungi</taxon>
        <taxon>Dikarya</taxon>
        <taxon>Basidiomycota</taxon>
        <taxon>Agaricomycotina</taxon>
        <taxon>Agaricomycetes</taxon>
        <taxon>Agaricomycetidae</taxon>
        <taxon>Agaricales</taxon>
        <taxon>Agaricineae</taxon>
        <taxon>Psathyrellaceae</taxon>
        <taxon>Ephemerocybe</taxon>
    </lineage>
</organism>
<keyword evidence="4" id="KW-1185">Reference proteome</keyword>
<dbReference type="Gene3D" id="1.10.150.130">
    <property type="match status" value="1"/>
</dbReference>
<evidence type="ECO:0008006" key="5">
    <source>
        <dbReference type="Google" id="ProtNLM"/>
    </source>
</evidence>
<keyword evidence="2" id="KW-0233">DNA recombination</keyword>
<evidence type="ECO:0000256" key="1">
    <source>
        <dbReference type="ARBA" id="ARBA00023125"/>
    </source>
</evidence>
<gene>
    <name evidence="3" type="ORF">D9611_011323</name>
</gene>
<dbReference type="AlphaFoldDB" id="A0A8H5BBR0"/>
<dbReference type="InterPro" id="IPR013762">
    <property type="entry name" value="Integrase-like_cat_sf"/>
</dbReference>
<dbReference type="InterPro" id="IPR011010">
    <property type="entry name" value="DNA_brk_join_enz"/>
</dbReference>
<dbReference type="PANTHER" id="PTHR34605">
    <property type="entry name" value="PHAGE_INTEGRASE DOMAIN-CONTAINING PROTEIN"/>
    <property type="match status" value="1"/>
</dbReference>
<dbReference type="SUPFAM" id="SSF56349">
    <property type="entry name" value="DNA breaking-rejoining enzymes"/>
    <property type="match status" value="1"/>
</dbReference>
<dbReference type="GO" id="GO:0015074">
    <property type="term" value="P:DNA integration"/>
    <property type="evidence" value="ECO:0007669"/>
    <property type="project" value="InterPro"/>
</dbReference>
<dbReference type="Proteomes" id="UP000541558">
    <property type="component" value="Unassembled WGS sequence"/>
</dbReference>
<proteinExistence type="predicted"/>
<dbReference type="Gene3D" id="1.10.443.10">
    <property type="entry name" value="Intergrase catalytic core"/>
    <property type="match status" value="1"/>
</dbReference>
<comment type="caution">
    <text evidence="3">The sequence shown here is derived from an EMBL/GenBank/DDBJ whole genome shotgun (WGS) entry which is preliminary data.</text>
</comment>
<dbReference type="GO" id="GO:0003677">
    <property type="term" value="F:DNA binding"/>
    <property type="evidence" value="ECO:0007669"/>
    <property type="project" value="UniProtKB-KW"/>
</dbReference>
<dbReference type="EMBL" id="JAACJK010000170">
    <property type="protein sequence ID" value="KAF5320316.1"/>
    <property type="molecule type" value="Genomic_DNA"/>
</dbReference>
<name>A0A8H5BBR0_9AGAR</name>
<protein>
    <recommendedName>
        <fullName evidence="5">Tyr recombinase domain-containing protein</fullName>
    </recommendedName>
</protein>
<sequence>MLSKTWSLSTRRTYGAGLLVFHVWCDLREPPVPESQRAPVSMSLLLEFLSSCAGAYSGSTAKNYVYGVRAWHTTHAIPWRVDEIHLSAALTAIEKMTPPTSRRPKRPPVTVEYIEKIAPYFDLSSPFDAAVFAALTTTFWSLARLGEFTVNPDKGPFSPATHVTRSGVSAEGSVGRLGLPVTTFFLPTTKTAPVHGERVQWSRQQGPSDPQAALEAHLAVNSPGSDDHLFAWRSKGRLKPLERAAFLRRVNQAAKKAGLSRMQGHSLRIGGVLEFLLRGIPFDVVKALGRWASDAFTLYLRESAAILAPYIQDTPILEPFVRIAMPSRVRR</sequence>
<dbReference type="PANTHER" id="PTHR34605:SF3">
    <property type="entry name" value="P CELL-TYPE AGGLUTINATION PROTEIN MAP4-LIKE-RELATED"/>
    <property type="match status" value="1"/>
</dbReference>
<dbReference type="GO" id="GO:0006310">
    <property type="term" value="P:DNA recombination"/>
    <property type="evidence" value="ECO:0007669"/>
    <property type="project" value="UniProtKB-KW"/>
</dbReference>
<dbReference type="InterPro" id="IPR052925">
    <property type="entry name" value="Phage_Integrase-like_Recomb"/>
</dbReference>
<keyword evidence="1" id="KW-0238">DNA-binding</keyword>
<evidence type="ECO:0000313" key="3">
    <source>
        <dbReference type="EMBL" id="KAF5320316.1"/>
    </source>
</evidence>
<accession>A0A8H5BBR0</accession>